<sequence>MQELNDWFLAGVEPDSERPGHLPPFWFSVAHDIAVFLGELAIARHSNLSWEFFVWGKKNVAYQRPVIMGFAGEDPKYRTNADPEASVLSYAHATIAARGSRREHGTVNVRGVSLDIDSLLGSPRPPQTDEFVRWLAIIDRRNAEHPGAR</sequence>
<keyword evidence="2" id="KW-1185">Reference proteome</keyword>
<reference evidence="1 2" key="1">
    <citation type="submission" date="2022-03" db="EMBL/GenBank/DDBJ databases">
        <title>Agromyces sp. isolated from the gut of P. brevitarsis seulensis larvae.</title>
        <authorList>
            <person name="Won M."/>
            <person name="Kwon S.-W."/>
        </authorList>
    </citation>
    <scope>NUCLEOTIDE SEQUENCE [LARGE SCALE GENOMIC DNA]</scope>
    <source>
        <strain evidence="1 2">KACC 16215</strain>
    </source>
</reference>
<dbReference type="EMBL" id="CP094533">
    <property type="protein sequence ID" value="UOE27526.1"/>
    <property type="molecule type" value="Genomic_DNA"/>
</dbReference>
<proteinExistence type="predicted"/>
<organism evidence="1 2">
    <name type="scientific">Agromyces soli</name>
    <dbReference type="NCBI Taxonomy" id="659012"/>
    <lineage>
        <taxon>Bacteria</taxon>
        <taxon>Bacillati</taxon>
        <taxon>Actinomycetota</taxon>
        <taxon>Actinomycetes</taxon>
        <taxon>Micrococcales</taxon>
        <taxon>Microbacteriaceae</taxon>
        <taxon>Agromyces</taxon>
    </lineage>
</organism>
<evidence type="ECO:0000313" key="1">
    <source>
        <dbReference type="EMBL" id="UOE27526.1"/>
    </source>
</evidence>
<protein>
    <submittedName>
        <fullName evidence="1">Uncharacterized protein</fullName>
    </submittedName>
</protein>
<dbReference type="Proteomes" id="UP000831304">
    <property type="component" value="Chromosome"/>
</dbReference>
<evidence type="ECO:0000313" key="2">
    <source>
        <dbReference type="Proteomes" id="UP000831304"/>
    </source>
</evidence>
<name>A0ABY4AZI3_9MICO</name>
<dbReference type="RefSeq" id="WP_243570356.1">
    <property type="nucleotide sequence ID" value="NZ_BAAARD010000001.1"/>
</dbReference>
<gene>
    <name evidence="1" type="ORF">MTP13_07040</name>
</gene>
<accession>A0ABY4AZI3</accession>